<evidence type="ECO:0000313" key="2">
    <source>
        <dbReference type="Proteomes" id="UP000789860"/>
    </source>
</evidence>
<dbReference type="Proteomes" id="UP000789860">
    <property type="component" value="Unassembled WGS sequence"/>
</dbReference>
<dbReference type="EMBL" id="CAJVPM010036982">
    <property type="protein sequence ID" value="CAG8694216.1"/>
    <property type="molecule type" value="Genomic_DNA"/>
</dbReference>
<reference evidence="1" key="1">
    <citation type="submission" date="2021-06" db="EMBL/GenBank/DDBJ databases">
        <authorList>
            <person name="Kallberg Y."/>
            <person name="Tangrot J."/>
            <person name="Rosling A."/>
        </authorList>
    </citation>
    <scope>NUCLEOTIDE SEQUENCE</scope>
    <source>
        <strain evidence="1">AU212A</strain>
    </source>
</reference>
<feature type="non-terminal residue" evidence="1">
    <location>
        <position position="65"/>
    </location>
</feature>
<organism evidence="1 2">
    <name type="scientific">Scutellospora calospora</name>
    <dbReference type="NCBI Taxonomy" id="85575"/>
    <lineage>
        <taxon>Eukaryota</taxon>
        <taxon>Fungi</taxon>
        <taxon>Fungi incertae sedis</taxon>
        <taxon>Mucoromycota</taxon>
        <taxon>Glomeromycotina</taxon>
        <taxon>Glomeromycetes</taxon>
        <taxon>Diversisporales</taxon>
        <taxon>Gigasporaceae</taxon>
        <taxon>Scutellospora</taxon>
    </lineage>
</organism>
<evidence type="ECO:0000313" key="1">
    <source>
        <dbReference type="EMBL" id="CAG8694216.1"/>
    </source>
</evidence>
<name>A0ACA9PBQ5_9GLOM</name>
<proteinExistence type="predicted"/>
<feature type="non-terminal residue" evidence="1">
    <location>
        <position position="1"/>
    </location>
</feature>
<sequence>KPILSRAKNHESIKTSKLYGPYFRSDLLMRNNFDDNGCSCYCWYYERPIRELNDDFSVEEYEVFK</sequence>
<accession>A0ACA9PBQ5</accession>
<keyword evidence="2" id="KW-1185">Reference proteome</keyword>
<comment type="caution">
    <text evidence="1">The sequence shown here is derived from an EMBL/GenBank/DDBJ whole genome shotgun (WGS) entry which is preliminary data.</text>
</comment>
<gene>
    <name evidence="1" type="ORF">SCALOS_LOCUS10254</name>
</gene>
<protein>
    <submittedName>
        <fullName evidence="1">9943_t:CDS:1</fullName>
    </submittedName>
</protein>